<evidence type="ECO:0000313" key="8">
    <source>
        <dbReference type="Proteomes" id="UP000033860"/>
    </source>
</evidence>
<organism evidence="7 8">
    <name type="scientific">Candidatus Beckwithbacteria bacterium GW2011_GWB1_47_15</name>
    <dbReference type="NCBI Taxonomy" id="1618371"/>
    <lineage>
        <taxon>Bacteria</taxon>
        <taxon>Candidatus Beckwithiibacteriota</taxon>
    </lineage>
</organism>
<dbReference type="PROSITE" id="PS50850">
    <property type="entry name" value="MFS"/>
    <property type="match status" value="1"/>
</dbReference>
<dbReference type="InterPro" id="IPR053160">
    <property type="entry name" value="MFS_DHA3_Transporter"/>
</dbReference>
<feature type="transmembrane region" description="Helical" evidence="5">
    <location>
        <begin position="368"/>
        <end position="386"/>
    </location>
</feature>
<name>A0A0G1RX18_9BACT</name>
<dbReference type="PROSITE" id="PS00216">
    <property type="entry name" value="SUGAR_TRANSPORT_1"/>
    <property type="match status" value="1"/>
</dbReference>
<feature type="transmembrane region" description="Helical" evidence="5">
    <location>
        <begin position="219"/>
        <end position="237"/>
    </location>
</feature>
<dbReference type="EMBL" id="LCNT01000001">
    <property type="protein sequence ID" value="KKU61864.1"/>
    <property type="molecule type" value="Genomic_DNA"/>
</dbReference>
<evidence type="ECO:0000256" key="1">
    <source>
        <dbReference type="ARBA" id="ARBA00004141"/>
    </source>
</evidence>
<feature type="transmembrane region" description="Helical" evidence="5">
    <location>
        <begin position="72"/>
        <end position="89"/>
    </location>
</feature>
<protein>
    <submittedName>
        <fullName evidence="7">Major facilitator superfamily</fullName>
    </submittedName>
</protein>
<dbReference type="Pfam" id="PF07690">
    <property type="entry name" value="MFS_1"/>
    <property type="match status" value="1"/>
</dbReference>
<dbReference type="Proteomes" id="UP000033860">
    <property type="component" value="Unassembled WGS sequence"/>
</dbReference>
<keyword evidence="4 5" id="KW-0472">Membrane</keyword>
<gene>
    <name evidence="7" type="ORF">UX85_C0001G0078</name>
</gene>
<reference evidence="7 8" key="1">
    <citation type="journal article" date="2015" name="Nature">
        <title>rRNA introns, odd ribosomes, and small enigmatic genomes across a large radiation of phyla.</title>
        <authorList>
            <person name="Brown C.T."/>
            <person name="Hug L.A."/>
            <person name="Thomas B.C."/>
            <person name="Sharon I."/>
            <person name="Castelle C.J."/>
            <person name="Singh A."/>
            <person name="Wilkins M.J."/>
            <person name="Williams K.H."/>
            <person name="Banfield J.F."/>
        </authorList>
    </citation>
    <scope>NUCLEOTIDE SEQUENCE [LARGE SCALE GENOMIC DNA]</scope>
</reference>
<dbReference type="InterPro" id="IPR011701">
    <property type="entry name" value="MFS"/>
</dbReference>
<feature type="transmembrane region" description="Helical" evidence="5">
    <location>
        <begin position="164"/>
        <end position="185"/>
    </location>
</feature>
<evidence type="ECO:0000256" key="3">
    <source>
        <dbReference type="ARBA" id="ARBA00022989"/>
    </source>
</evidence>
<keyword evidence="2 5" id="KW-0812">Transmembrane</keyword>
<comment type="caution">
    <text evidence="7">The sequence shown here is derived from an EMBL/GenBank/DDBJ whole genome shotgun (WGS) entry which is preliminary data.</text>
</comment>
<keyword evidence="3 5" id="KW-1133">Transmembrane helix</keyword>
<dbReference type="Gene3D" id="1.20.1250.20">
    <property type="entry name" value="MFS general substrate transporter like domains"/>
    <property type="match status" value="1"/>
</dbReference>
<dbReference type="SUPFAM" id="SSF103473">
    <property type="entry name" value="MFS general substrate transporter"/>
    <property type="match status" value="1"/>
</dbReference>
<comment type="subcellular location">
    <subcellularLocation>
        <location evidence="1">Membrane</location>
        <topology evidence="1">Multi-pass membrane protein</topology>
    </subcellularLocation>
</comment>
<dbReference type="GO" id="GO:0022857">
    <property type="term" value="F:transmembrane transporter activity"/>
    <property type="evidence" value="ECO:0007669"/>
    <property type="project" value="InterPro"/>
</dbReference>
<dbReference type="InterPro" id="IPR005829">
    <property type="entry name" value="Sugar_transporter_CS"/>
</dbReference>
<proteinExistence type="predicted"/>
<evidence type="ECO:0000313" key="7">
    <source>
        <dbReference type="EMBL" id="KKU61864.1"/>
    </source>
</evidence>
<feature type="transmembrane region" description="Helical" evidence="5">
    <location>
        <begin position="12"/>
        <end position="31"/>
    </location>
</feature>
<dbReference type="InterPro" id="IPR036259">
    <property type="entry name" value="MFS_trans_sf"/>
</dbReference>
<evidence type="ECO:0000259" key="6">
    <source>
        <dbReference type="PROSITE" id="PS50850"/>
    </source>
</evidence>
<dbReference type="AlphaFoldDB" id="A0A0G1RX18"/>
<feature type="domain" description="Major facilitator superfamily (MFS) profile" evidence="6">
    <location>
        <begin position="1"/>
        <end position="392"/>
    </location>
</feature>
<accession>A0A0G1RX18</accession>
<evidence type="ECO:0000256" key="2">
    <source>
        <dbReference type="ARBA" id="ARBA00022692"/>
    </source>
</evidence>
<dbReference type="PANTHER" id="PTHR23530">
    <property type="entry name" value="TRANSPORT PROTEIN-RELATED"/>
    <property type="match status" value="1"/>
</dbReference>
<dbReference type="PANTHER" id="PTHR23530:SF1">
    <property type="entry name" value="PERMEASE, MAJOR FACILITATOR SUPERFAMILY-RELATED"/>
    <property type="match status" value="1"/>
</dbReference>
<evidence type="ECO:0000256" key="4">
    <source>
        <dbReference type="ARBA" id="ARBA00023136"/>
    </source>
</evidence>
<sequence>MALRLNNVYKVALINFFSSLYFYLPVLTIYYQRRGLNFVQINSLWGIITATIFLAEIPTGVIADKIGRKKSVMMALFLQLIGEIAFIFAQNYLHFILISVIAGLGFAFQSGCIQALVYDSLKEKGKEKEMAKASGVTEAFYQSGHILGALLSTLIVSRLEPGRITWAIILTALSVGVALVISLFIREPNLDYSHPEQSPLKVVKNAVGLIRANASLKRIIWLGVLTTPFVGYLRNFHPPYFLQNNVPPVWLGLSLGAGGILAVIASKNAYKFEASLGVSKAMLTATLIPGIIYLLMALTLGPAVAFLLFTLNFGSMSLQEPLFADYYNRHINSQIRATALSAINMISSAYIALIGLLIGWVADQRLTWAFLLMGGIVILGALTFRINEKHVVVD</sequence>
<evidence type="ECO:0000256" key="5">
    <source>
        <dbReference type="SAM" id="Phobius"/>
    </source>
</evidence>
<feature type="transmembrane region" description="Helical" evidence="5">
    <location>
        <begin position="291"/>
        <end position="315"/>
    </location>
</feature>
<dbReference type="InterPro" id="IPR020846">
    <property type="entry name" value="MFS_dom"/>
</dbReference>
<dbReference type="GO" id="GO:0016020">
    <property type="term" value="C:membrane"/>
    <property type="evidence" value="ECO:0007669"/>
    <property type="project" value="UniProtKB-SubCell"/>
</dbReference>
<feature type="transmembrane region" description="Helical" evidence="5">
    <location>
        <begin position="249"/>
        <end position="270"/>
    </location>
</feature>
<feature type="transmembrane region" description="Helical" evidence="5">
    <location>
        <begin position="335"/>
        <end position="361"/>
    </location>
</feature>
<feature type="transmembrane region" description="Helical" evidence="5">
    <location>
        <begin position="43"/>
        <end position="63"/>
    </location>
</feature>